<accession>A0ABN2SSM8</accession>
<dbReference type="Gene3D" id="3.40.50.150">
    <property type="entry name" value="Vaccinia Virus protein VP39"/>
    <property type="match status" value="1"/>
</dbReference>
<keyword evidence="1" id="KW-0808">Transferase</keyword>
<dbReference type="PIRSF" id="PIRSF017393">
    <property type="entry name" value="MTase_SAV2177"/>
    <property type="match status" value="1"/>
</dbReference>
<dbReference type="InterPro" id="IPR006764">
    <property type="entry name" value="SAM_dep_MeTrfase_SAV2177_type"/>
</dbReference>
<dbReference type="GO" id="GO:0008168">
    <property type="term" value="F:methyltransferase activity"/>
    <property type="evidence" value="ECO:0007669"/>
    <property type="project" value="UniProtKB-KW"/>
</dbReference>
<sequence length="282" mass="30451">MADHDGLDPLPPLLDDAAGWQPLTVDTEAPHVARVYDFLLGGKDHFRADRQAAELIQRANPHIRDTCRQQRDFLRRAVRHLAAAGLRQFVDIGTGLPSTPTTHQMARAVDPAARVAYVDNDPIVLSHARVLLADGGDGTAFVEGDLRTPGALLQDPVLTALIDLGQPVAILVTGLLHFLPDHESPAHHLRTLMDACPSGSHLVLTHGTADLAADLARATAAAYRQSSIACRLRDAREVLELVGDWEPIAPGLVPMAEWRPEGAVARAVRERQIAYGVVARKG</sequence>
<comment type="caution">
    <text evidence="1">The sequence shown here is derived from an EMBL/GenBank/DDBJ whole genome shotgun (WGS) entry which is preliminary data.</text>
</comment>
<dbReference type="GO" id="GO:0032259">
    <property type="term" value="P:methylation"/>
    <property type="evidence" value="ECO:0007669"/>
    <property type="project" value="UniProtKB-KW"/>
</dbReference>
<keyword evidence="1" id="KW-0489">Methyltransferase</keyword>
<dbReference type="Proteomes" id="UP001499854">
    <property type="component" value="Unassembled WGS sequence"/>
</dbReference>
<protein>
    <submittedName>
        <fullName evidence="1">SAM-dependent methyltransferase</fullName>
    </submittedName>
</protein>
<dbReference type="SUPFAM" id="SSF53335">
    <property type="entry name" value="S-adenosyl-L-methionine-dependent methyltransferases"/>
    <property type="match status" value="1"/>
</dbReference>
<evidence type="ECO:0000313" key="1">
    <source>
        <dbReference type="EMBL" id="GAA1991754.1"/>
    </source>
</evidence>
<organism evidence="1 2">
    <name type="scientific">Catenulispora subtropica</name>
    <dbReference type="NCBI Taxonomy" id="450798"/>
    <lineage>
        <taxon>Bacteria</taxon>
        <taxon>Bacillati</taxon>
        <taxon>Actinomycetota</taxon>
        <taxon>Actinomycetes</taxon>
        <taxon>Catenulisporales</taxon>
        <taxon>Catenulisporaceae</taxon>
        <taxon>Catenulispora</taxon>
    </lineage>
</organism>
<dbReference type="EMBL" id="BAAAQM010000046">
    <property type="protein sequence ID" value="GAA1991754.1"/>
    <property type="molecule type" value="Genomic_DNA"/>
</dbReference>
<dbReference type="RefSeq" id="WP_344660898.1">
    <property type="nucleotide sequence ID" value="NZ_BAAAQM010000046.1"/>
</dbReference>
<proteinExistence type="predicted"/>
<keyword evidence="2" id="KW-1185">Reference proteome</keyword>
<name>A0ABN2SSM8_9ACTN</name>
<evidence type="ECO:0000313" key="2">
    <source>
        <dbReference type="Proteomes" id="UP001499854"/>
    </source>
</evidence>
<reference evidence="1 2" key="1">
    <citation type="journal article" date="2019" name="Int. J. Syst. Evol. Microbiol.">
        <title>The Global Catalogue of Microorganisms (GCM) 10K type strain sequencing project: providing services to taxonomists for standard genome sequencing and annotation.</title>
        <authorList>
            <consortium name="The Broad Institute Genomics Platform"/>
            <consortium name="The Broad Institute Genome Sequencing Center for Infectious Disease"/>
            <person name="Wu L."/>
            <person name="Ma J."/>
        </authorList>
    </citation>
    <scope>NUCLEOTIDE SEQUENCE [LARGE SCALE GENOMIC DNA]</scope>
    <source>
        <strain evidence="1 2">JCM 16013</strain>
    </source>
</reference>
<dbReference type="InterPro" id="IPR029063">
    <property type="entry name" value="SAM-dependent_MTases_sf"/>
</dbReference>
<gene>
    <name evidence="1" type="ORF">GCM10009838_64150</name>
</gene>
<dbReference type="Pfam" id="PF04672">
    <property type="entry name" value="Methyltransf_19"/>
    <property type="match status" value="1"/>
</dbReference>